<proteinExistence type="inferred from homology"/>
<dbReference type="UniPathway" id="UPA00196"/>
<keyword evidence="5" id="KW-1133">Transmembrane helix</keyword>
<sequence length="701" mass="79977">MGILVRAKEELWKKVLQAKYGQEEFGWRTRKANGVFGVGVWKEILKESVWCWENMVFKVGKGNKIRFWIDPWCGNNVLSQGFPDLFSMAAQRNVTVEDYWDQNLGHGGWNLRLLRDFNDWELGLVGNMLAELRNYRVTMEEDSVLWREGANGLFKVKEAYKVLANAEGADFPHSNVWVDKVPTKIAFFAWEATWGKWILIYYPANPQVDYRGYEVTVENFLRVLTGRHETAVPRSKRLLSDEGSHILLYMTGHGGDEFLKFQDSEELQSHDLADAVKQMKEKRRFKELLIMVDTCQAATLFSQWEDNSLRLAFQLNDGFSVRGEGPQRYDNWMQRIVTLSTEVGCSFSWKHTAEKSGSLIVLQLHSPGVLAIGSSMKGENSYSHHLDSDVGVSVVDRFTFYTLAFFEKLNMYDNASLSRVNIMGKFGEGDGGWCSIIDRRSINLGLWKAIKRGPEVLNCSKHGCCGCQFLECKGKSWSLKSQCQLVICSTTVGWLVVYDHCFYPPPGVSGVLPELVKWSSSKWRGSPFFSFWCLFGSYNPNMLMSTAYYRMDLYERRLEEVPVTNFFGSVMETIHTVSAYRAPSGKNSDKDKIKLSLDQSVGLDKKRTLTSSNVQDQINNSNTKVSSAIPPHSHPHIFFCISCSDLKDGKALMLQDQLGVFEHLWCTFLNKAEKIEDVDILVNYGLVIMLPLVAVFTWLSR</sequence>
<evidence type="ECO:0000256" key="2">
    <source>
        <dbReference type="ARBA" id="ARBA00009941"/>
    </source>
</evidence>
<dbReference type="PANTHER" id="PTHR48067">
    <property type="entry name" value="GPI-ANCHOR TRANSAMIDASE"/>
    <property type="match status" value="1"/>
</dbReference>
<comment type="similarity">
    <text evidence="2">Belongs to the peptidase C13 family.</text>
</comment>
<dbReference type="GO" id="GO:0003923">
    <property type="term" value="F:GPI-anchor transamidase activity"/>
    <property type="evidence" value="ECO:0007669"/>
    <property type="project" value="InterPro"/>
</dbReference>
<organism evidence="6 7">
    <name type="scientific">Vitis vinifera</name>
    <name type="common">Grape</name>
    <dbReference type="NCBI Taxonomy" id="29760"/>
    <lineage>
        <taxon>Eukaryota</taxon>
        <taxon>Viridiplantae</taxon>
        <taxon>Streptophyta</taxon>
        <taxon>Embryophyta</taxon>
        <taxon>Tracheophyta</taxon>
        <taxon>Spermatophyta</taxon>
        <taxon>Magnoliopsida</taxon>
        <taxon>eudicotyledons</taxon>
        <taxon>Gunneridae</taxon>
        <taxon>Pentapetalae</taxon>
        <taxon>rosids</taxon>
        <taxon>Vitales</taxon>
        <taxon>Vitaceae</taxon>
        <taxon>Viteae</taxon>
        <taxon>Vitis</taxon>
    </lineage>
</organism>
<feature type="transmembrane region" description="Helical" evidence="5">
    <location>
        <begin position="681"/>
        <end position="699"/>
    </location>
</feature>
<dbReference type="GO" id="GO:0016255">
    <property type="term" value="P:attachment of GPI anchor to protein"/>
    <property type="evidence" value="ECO:0007669"/>
    <property type="project" value="InterPro"/>
</dbReference>
<keyword evidence="4" id="KW-0732">Signal</keyword>
<comment type="caution">
    <text evidence="6">The sequence shown here is derived from an EMBL/GenBank/DDBJ whole genome shotgun (WGS) entry which is preliminary data.</text>
</comment>
<reference evidence="6 7" key="1">
    <citation type="journal article" date="2018" name="PLoS Genet.">
        <title>Population sequencing reveals clonal diversity and ancestral inbreeding in the grapevine cultivar Chardonnay.</title>
        <authorList>
            <person name="Roach M.J."/>
            <person name="Johnson D.L."/>
            <person name="Bohlmann J."/>
            <person name="van Vuuren H.J."/>
            <person name="Jones S.J."/>
            <person name="Pretorius I.S."/>
            <person name="Schmidt S.A."/>
            <person name="Borneman A.R."/>
        </authorList>
    </citation>
    <scope>NUCLEOTIDE SEQUENCE [LARGE SCALE GENOMIC DNA]</scope>
    <source>
        <strain evidence="7">cv. Chardonnay</strain>
        <tissue evidence="6">Leaf</tissue>
    </source>
</reference>
<comment type="pathway">
    <text evidence="1">Glycolipid biosynthesis; glycosylphosphatidylinositol-anchor biosynthesis.</text>
</comment>
<name>A0A438DFH9_VITVI</name>
<keyword evidence="3" id="KW-0337">GPI-anchor biosynthesis</keyword>
<gene>
    <name evidence="6" type="primary">gpi8</name>
    <name evidence="6" type="ORF">CK203_105999</name>
</gene>
<evidence type="ECO:0000313" key="7">
    <source>
        <dbReference type="Proteomes" id="UP000288805"/>
    </source>
</evidence>
<dbReference type="GO" id="GO:0006508">
    <property type="term" value="P:proteolysis"/>
    <property type="evidence" value="ECO:0007669"/>
    <property type="project" value="InterPro"/>
</dbReference>
<dbReference type="InterPro" id="IPR028361">
    <property type="entry name" value="GPI_transamidase"/>
</dbReference>
<evidence type="ECO:0000256" key="4">
    <source>
        <dbReference type="ARBA" id="ARBA00022729"/>
    </source>
</evidence>
<protein>
    <submittedName>
        <fullName evidence="6">GPI-anchor transamidase</fullName>
    </submittedName>
</protein>
<evidence type="ECO:0000256" key="3">
    <source>
        <dbReference type="ARBA" id="ARBA00022502"/>
    </source>
</evidence>
<dbReference type="Proteomes" id="UP000288805">
    <property type="component" value="Unassembled WGS sequence"/>
</dbReference>
<dbReference type="InterPro" id="IPR001096">
    <property type="entry name" value="Peptidase_C13"/>
</dbReference>
<dbReference type="AlphaFoldDB" id="A0A438DFH9"/>
<keyword evidence="5" id="KW-0472">Membrane</keyword>
<accession>A0A438DFH9</accession>
<dbReference type="PANTHER" id="PTHR48067:SF1">
    <property type="entry name" value="GPI-ANCHOR TRANSAMIDASE"/>
    <property type="match status" value="1"/>
</dbReference>
<dbReference type="EMBL" id="QGNW01001655">
    <property type="protein sequence ID" value="RVW34181.1"/>
    <property type="molecule type" value="Genomic_DNA"/>
</dbReference>
<dbReference type="GO" id="GO:0006506">
    <property type="term" value="P:GPI anchor biosynthetic process"/>
    <property type="evidence" value="ECO:0007669"/>
    <property type="project" value="UniProtKB-UniPathway"/>
</dbReference>
<keyword evidence="5" id="KW-0812">Transmembrane</keyword>
<evidence type="ECO:0000313" key="6">
    <source>
        <dbReference type="EMBL" id="RVW34181.1"/>
    </source>
</evidence>
<dbReference type="GO" id="GO:0042765">
    <property type="term" value="C:GPI-anchor transamidase complex"/>
    <property type="evidence" value="ECO:0007669"/>
    <property type="project" value="InterPro"/>
</dbReference>
<dbReference type="Pfam" id="PF01650">
    <property type="entry name" value="Peptidase_C13"/>
    <property type="match status" value="1"/>
</dbReference>
<evidence type="ECO:0000256" key="1">
    <source>
        <dbReference type="ARBA" id="ARBA00004687"/>
    </source>
</evidence>
<dbReference type="Gene3D" id="3.40.50.1460">
    <property type="match status" value="2"/>
</dbReference>
<evidence type="ECO:0000256" key="5">
    <source>
        <dbReference type="SAM" id="Phobius"/>
    </source>
</evidence>
<dbReference type="PRINTS" id="PR00776">
    <property type="entry name" value="HEMOGLOBNASE"/>
</dbReference>